<dbReference type="InterPro" id="IPR025543">
    <property type="entry name" value="Dodecin-like"/>
</dbReference>
<reference evidence="4 5" key="1">
    <citation type="submission" date="2018-06" db="EMBL/GenBank/DDBJ databases">
        <authorList>
            <consortium name="Pathogen Informatics"/>
            <person name="Doyle S."/>
        </authorList>
    </citation>
    <scope>NUCLEOTIDE SEQUENCE [LARGE SCALE GENOMIC DNA]</scope>
    <source>
        <strain evidence="4 5">NCTC12121</strain>
    </source>
</reference>
<evidence type="ECO:0000313" key="5">
    <source>
        <dbReference type="Proteomes" id="UP000255248"/>
    </source>
</evidence>
<dbReference type="Pfam" id="PF07338">
    <property type="entry name" value="YdgH_BhsA-like"/>
    <property type="match status" value="1"/>
</dbReference>
<evidence type="ECO:0000256" key="2">
    <source>
        <dbReference type="SAM" id="SignalP"/>
    </source>
</evidence>
<accession>A0A376DDL7</accession>
<evidence type="ECO:0000256" key="1">
    <source>
        <dbReference type="ARBA" id="ARBA00022729"/>
    </source>
</evidence>
<dbReference type="OrthoDB" id="6540461at2"/>
<dbReference type="AlphaFoldDB" id="A0A376DDL7"/>
<evidence type="ECO:0000259" key="3">
    <source>
        <dbReference type="Pfam" id="PF07338"/>
    </source>
</evidence>
<dbReference type="Proteomes" id="UP000255248">
    <property type="component" value="Unassembled WGS sequence"/>
</dbReference>
<dbReference type="Gene3D" id="3.30.1660.10">
    <property type="entry name" value="Flavin-binding protein dodecin"/>
    <property type="match status" value="1"/>
</dbReference>
<feature type="domain" description="YdgH/BhsA/McbA-like" evidence="3">
    <location>
        <begin position="33"/>
        <end position="88"/>
    </location>
</feature>
<evidence type="ECO:0000313" key="4">
    <source>
        <dbReference type="EMBL" id="STC86894.1"/>
    </source>
</evidence>
<feature type="signal peptide" evidence="2">
    <location>
        <begin position="1"/>
        <end position="20"/>
    </location>
</feature>
<sequence length="88" mass="9294">MKKMTIAPLILLLGTSSAFAASQIDSQRAMTQQRLGAIRVQIPNGTPEQAVATLAQKVQQQGGEYFHITGLGTTGMGNSVTATAEVYK</sequence>
<organism evidence="4 5">
    <name type="scientific">Edwardsiella hoshinae</name>
    <dbReference type="NCBI Taxonomy" id="93378"/>
    <lineage>
        <taxon>Bacteria</taxon>
        <taxon>Pseudomonadati</taxon>
        <taxon>Pseudomonadota</taxon>
        <taxon>Gammaproteobacteria</taxon>
        <taxon>Enterobacterales</taxon>
        <taxon>Hafniaceae</taxon>
        <taxon>Edwardsiella</taxon>
    </lineage>
</organism>
<proteinExistence type="predicted"/>
<dbReference type="InterPro" id="IPR036275">
    <property type="entry name" value="YdgH-like_sf"/>
</dbReference>
<dbReference type="SUPFAM" id="SSF159871">
    <property type="entry name" value="YdgH-like"/>
    <property type="match status" value="1"/>
</dbReference>
<dbReference type="RefSeq" id="WP_024522353.1">
    <property type="nucleotide sequence ID" value="NZ_CP065626.1"/>
</dbReference>
<dbReference type="InterPro" id="IPR010854">
    <property type="entry name" value="YdgH/BhsA/McbA-like_dom"/>
</dbReference>
<dbReference type="EMBL" id="UFXZ01000001">
    <property type="protein sequence ID" value="STC86894.1"/>
    <property type="molecule type" value="Genomic_DNA"/>
</dbReference>
<gene>
    <name evidence="4" type="ORF">NCTC12121_01308</name>
</gene>
<feature type="chain" id="PRO_5016895334" evidence="2">
    <location>
        <begin position="21"/>
        <end position="88"/>
    </location>
</feature>
<protein>
    <submittedName>
        <fullName evidence="4">Protein of uncharacterized function (DUF1471)</fullName>
    </submittedName>
</protein>
<keyword evidence="1 2" id="KW-0732">Signal</keyword>
<name>A0A376DDL7_9GAMM</name>